<evidence type="ECO:0000313" key="7">
    <source>
        <dbReference type="Proteomes" id="UP000008983"/>
    </source>
</evidence>
<sequence>MEEESLFKKIKQQQPHLQTVLEQFISPQSQQGNPSENLFIEKNIPDIFKWVNYLFTSNNQTIKQEYKMPIAFKNTKRVCRIFEMMYLGLSESRTYISELLYTPQQGFELIKRQDIYENQNIYKQKKNELPVYLRKVDFSQTINNLIRGTKNNTEEDKLYSANLSKQNNDLIFEEVSRLLDTTKDIQIKQKYVEDISEEAFDVESQNILRKFVTRRLSCLVGQGAFTFGSWSTYMTEIVKIQKLNLSAVMPNEVKVTLDIKEEKDMNICLWPEFHNGVATSLKLSKQIMNMNAENLKTWIFYQKPETVEYDHGGFLLGLGLLGYLDCLSPTDIFQYLKPNHETTSVGILLGIAASRIGKSDDSTSKTLCLHIPFLLPPSYDVEIPLNVQTTALIGVGLIHKGSSNRLITEMTLAQIGRKPVSDKCLDREGYSLAAGFSLGLINLGKGASHTNIKDLELEQRLIRFIEGGKIMNPPSSMLSSNFNSDNKSSSIKEGNSVNTHVTASGSLIALCLIFLKSNEKNVCDKITIPNSFSTIENCNPNNILLKVMAKNLIMWDSIGNTKEYIYGQIPDIIRFIYEKSFKEVYQRYYLIYNVYEIDFSTITSIYLNIIGGSIMAMGLKYAGTGDKKAVETIMGEIQKLRKLKTSKCDLVNDPSAKSLIDQYSLFVLFSVSILSFSLVNAGTCDIQSIKMARIIRKKFQDSGTFHYGFNMAINMAIGFLTLGHGNYSFNRDDMSIAALLISIYPYFPNNPSDNKYHLQALRHFYVLAVEQKVFHAVDIDEDKVVNVLVELKYQDNEQIQTEKQYTPILLQESKKIIAVKVVDDEFYKFEMSFQNSIKNPKIIYVKRKYSNNIEKDTHDEKNKLKQYFKQTNYQRPLVNFVLIKISKCLNLQLVMYFLLNLNQILITHLLFLNILTLQSLFPNKLIPLFQQKKAIIALIMKAWSLLINQFILVFKKIDQSQQNLNYICSRIALLQLIWIATIYKI</sequence>
<dbReference type="GO" id="GO:0070979">
    <property type="term" value="P:protein K11-linked ubiquitination"/>
    <property type="evidence" value="ECO:0007669"/>
    <property type="project" value="TreeGrafter"/>
</dbReference>
<dbReference type="EMBL" id="GL984387">
    <property type="protein sequence ID" value="EGR27145.1"/>
    <property type="molecule type" value="Genomic_DNA"/>
</dbReference>
<dbReference type="Gene3D" id="1.25.10.10">
    <property type="entry name" value="Leucine-rich Repeat Variant"/>
    <property type="match status" value="2"/>
</dbReference>
<keyword evidence="5" id="KW-0812">Transmembrane</keyword>
<dbReference type="GO" id="GO:0051301">
    <property type="term" value="P:cell division"/>
    <property type="evidence" value="ECO:0007669"/>
    <property type="project" value="UniProtKB-KW"/>
</dbReference>
<evidence type="ECO:0000256" key="1">
    <source>
        <dbReference type="ARBA" id="ARBA00010547"/>
    </source>
</evidence>
<dbReference type="PANTHER" id="PTHR12827">
    <property type="entry name" value="MEIOTIC CHECKPOINT REGULATOR TSG24 FAMILY MEMBER"/>
    <property type="match status" value="1"/>
</dbReference>
<dbReference type="GO" id="GO:0031145">
    <property type="term" value="P:anaphase-promoting complex-dependent catabolic process"/>
    <property type="evidence" value="ECO:0007669"/>
    <property type="project" value="TreeGrafter"/>
</dbReference>
<evidence type="ECO:0008006" key="8">
    <source>
        <dbReference type="Google" id="ProtNLM"/>
    </source>
</evidence>
<evidence type="ECO:0000256" key="5">
    <source>
        <dbReference type="SAM" id="Phobius"/>
    </source>
</evidence>
<keyword evidence="5" id="KW-0472">Membrane</keyword>
<dbReference type="eggNOG" id="KOG1858">
    <property type="taxonomic scope" value="Eukaryota"/>
</dbReference>
<dbReference type="PANTHER" id="PTHR12827:SF3">
    <property type="entry name" value="ANAPHASE-PROMOTING COMPLEX SUBUNIT 1"/>
    <property type="match status" value="1"/>
</dbReference>
<feature type="transmembrane region" description="Helical" evidence="5">
    <location>
        <begin position="729"/>
        <end position="747"/>
    </location>
</feature>
<comment type="similarity">
    <text evidence="1">Belongs to the APC1 family.</text>
</comment>
<keyword evidence="2" id="KW-0132">Cell division</keyword>
<dbReference type="GO" id="GO:0005680">
    <property type="term" value="C:anaphase-promoting complex"/>
    <property type="evidence" value="ECO:0007669"/>
    <property type="project" value="InterPro"/>
</dbReference>
<dbReference type="InterPro" id="IPR011989">
    <property type="entry name" value="ARM-like"/>
</dbReference>
<reference evidence="6 7" key="1">
    <citation type="submission" date="2011-07" db="EMBL/GenBank/DDBJ databases">
        <authorList>
            <person name="Coyne R."/>
            <person name="Brami D."/>
            <person name="Johnson J."/>
            <person name="Hostetler J."/>
            <person name="Hannick L."/>
            <person name="Clark T."/>
            <person name="Cassidy-Hanley D."/>
            <person name="Inman J."/>
        </authorList>
    </citation>
    <scope>NUCLEOTIDE SEQUENCE [LARGE SCALE GENOMIC DNA]</scope>
    <source>
        <strain evidence="6 7">G5</strain>
    </source>
</reference>
<feature type="transmembrane region" description="Helical" evidence="5">
    <location>
        <begin position="663"/>
        <end position="683"/>
    </location>
</feature>
<evidence type="ECO:0000313" key="6">
    <source>
        <dbReference type="EMBL" id="EGR27145.1"/>
    </source>
</evidence>
<keyword evidence="4" id="KW-0131">Cell cycle</keyword>
<gene>
    <name evidence="6" type="ORF">IMG5_201700</name>
</gene>
<evidence type="ECO:0000256" key="2">
    <source>
        <dbReference type="ARBA" id="ARBA00022618"/>
    </source>
</evidence>
<feature type="transmembrane region" description="Helical" evidence="5">
    <location>
        <begin position="704"/>
        <end position="723"/>
    </location>
</feature>
<protein>
    <recommendedName>
        <fullName evidence="8">Anaphase-promoting complex subunit 1</fullName>
    </recommendedName>
</protein>
<dbReference type="GO" id="GO:0060090">
    <property type="term" value="F:molecular adaptor activity"/>
    <property type="evidence" value="ECO:0007669"/>
    <property type="project" value="TreeGrafter"/>
</dbReference>
<feature type="transmembrane region" description="Helical" evidence="5">
    <location>
        <begin position="893"/>
        <end position="914"/>
    </location>
</feature>
<dbReference type="GO" id="GO:0007091">
    <property type="term" value="P:metaphase/anaphase transition of mitotic cell cycle"/>
    <property type="evidence" value="ECO:0007669"/>
    <property type="project" value="TreeGrafter"/>
</dbReference>
<keyword evidence="3" id="KW-0498">Mitosis</keyword>
<dbReference type="Proteomes" id="UP000008983">
    <property type="component" value="Unassembled WGS sequence"/>
</dbReference>
<dbReference type="OMA" id="YEGTAHR"/>
<feature type="transmembrane region" description="Helical" evidence="5">
    <location>
        <begin position="966"/>
        <end position="983"/>
    </location>
</feature>
<keyword evidence="5" id="KW-1133">Transmembrane helix</keyword>
<proteinExistence type="inferred from homology"/>
<feature type="transmembrane region" description="Helical" evidence="5">
    <location>
        <begin position="934"/>
        <end position="954"/>
    </location>
</feature>
<keyword evidence="7" id="KW-1185">Reference proteome</keyword>
<dbReference type="AlphaFoldDB" id="G0R5W8"/>
<organism evidence="6 7">
    <name type="scientific">Ichthyophthirius multifiliis</name>
    <name type="common">White spot disease agent</name>
    <name type="synonym">Ich</name>
    <dbReference type="NCBI Taxonomy" id="5932"/>
    <lineage>
        <taxon>Eukaryota</taxon>
        <taxon>Sar</taxon>
        <taxon>Alveolata</taxon>
        <taxon>Ciliophora</taxon>
        <taxon>Intramacronucleata</taxon>
        <taxon>Oligohymenophorea</taxon>
        <taxon>Hymenostomatida</taxon>
        <taxon>Ophryoglenina</taxon>
        <taxon>Ichthyophthirius</taxon>
    </lineage>
</organism>
<dbReference type="GeneID" id="14903195"/>
<dbReference type="RefSeq" id="XP_004024029.1">
    <property type="nucleotide sequence ID" value="XM_004023980.1"/>
</dbReference>
<accession>G0R5W8</accession>
<name>G0R5W8_ICHMU</name>
<evidence type="ECO:0000256" key="3">
    <source>
        <dbReference type="ARBA" id="ARBA00022776"/>
    </source>
</evidence>
<dbReference type="STRING" id="857967.G0R5W8"/>
<evidence type="ECO:0000256" key="4">
    <source>
        <dbReference type="ARBA" id="ARBA00023306"/>
    </source>
</evidence>
<dbReference type="OrthoDB" id="296935at2759"/>
<dbReference type="InterPro" id="IPR024990">
    <property type="entry name" value="Apc1"/>
</dbReference>
<dbReference type="InParanoid" id="G0R5W8"/>